<keyword evidence="3 6" id="KW-1133">Transmembrane helix</keyword>
<dbReference type="PANTHER" id="PTHR43243">
    <property type="entry name" value="INNER MEMBRANE TRANSPORTER YGJI-RELATED"/>
    <property type="match status" value="1"/>
</dbReference>
<dbReference type="Gene3D" id="1.20.1740.10">
    <property type="entry name" value="Amino acid/polyamine transporter I"/>
    <property type="match status" value="2"/>
</dbReference>
<dbReference type="Proteomes" id="UP001152320">
    <property type="component" value="Chromosome 21"/>
</dbReference>
<dbReference type="EMBL" id="JAIZAY010000021">
    <property type="protein sequence ID" value="KAJ8021852.1"/>
    <property type="molecule type" value="Genomic_DNA"/>
</dbReference>
<dbReference type="Pfam" id="PF13520">
    <property type="entry name" value="AA_permease_2"/>
    <property type="match status" value="1"/>
</dbReference>
<dbReference type="GO" id="GO:0097638">
    <property type="term" value="P:L-arginine import across plasma membrane"/>
    <property type="evidence" value="ECO:0007669"/>
    <property type="project" value="TreeGrafter"/>
</dbReference>
<dbReference type="AlphaFoldDB" id="A0A9Q0YKG8"/>
<feature type="transmembrane region" description="Helical" evidence="6">
    <location>
        <begin position="546"/>
        <end position="567"/>
    </location>
</feature>
<dbReference type="PANTHER" id="PTHR43243:SF105">
    <property type="entry name" value="CATIONIC AMINO ACID TRANSPORTER C-TERMINAL DOMAIN-CONTAINING PROTEIN"/>
    <property type="match status" value="1"/>
</dbReference>
<comment type="subcellular location">
    <subcellularLocation>
        <location evidence="1">Membrane</location>
        <topology evidence="1">Multi-pass membrane protein</topology>
    </subcellularLocation>
</comment>
<dbReference type="InterPro" id="IPR029485">
    <property type="entry name" value="CAT_C"/>
</dbReference>
<sequence length="599" mass="65330">MASPLWKRLERKKRTVDKDASGEDLKKYLELKDLTALGIGSTLGVGLYVLAGDVARSTAGPAIVISFLLAAVVSLLTGFCYAEFGARVHVTGSAYSFAYVAIGEFVAFAIGWSMLAECIIGASSVAKAWSEYLDSLANHTISQTISENVGTFHSSFLGDYPDFLAFGVLCVLTVILTLGVKLSSLTMVLLSVVNCGVIVICVCAGIPLIDFQNWSQDGGFLPFGFTGVLQGAASCFFAFVGFDVIAMSNEESIRPSRDIPLSIALTLFICFISYTSVSFIVTLLVPYYAIPKTASLGGVFALRGAHVVEFLITIGSMVALTASMLGAVFAIPRLAFAMARDGLLFPVLAIVHTGTKVPVISCIVAGLLTATIAAILSLHQLIEMMSIGTLLAYMLVAVSVILLRYRPKRAGDHSLSETDRPIHEETSKIDTMENDKESEMERLVGPKLPSKASYLKVWRCTFLFVVISFPFSAVLTFGPSGGSTFRWILIFCEIMMGFVVVFTVYVISRQPQDTTDLPFKAPLLPYLPLLSIFCDIYLMLQLSLATWIRFAIWLMFGLVIYFGYGIWHSQAELEEEERNPHDRENNGNDVTEMVAAKNR</sequence>
<protein>
    <submittedName>
        <fullName evidence="8">High affinity cationic amino acid transporter 1</fullName>
    </submittedName>
</protein>
<feature type="transmembrane region" description="Helical" evidence="6">
    <location>
        <begin position="94"/>
        <end position="115"/>
    </location>
</feature>
<organism evidence="8 9">
    <name type="scientific">Holothuria leucospilota</name>
    <name type="common">Black long sea cucumber</name>
    <name type="synonym">Mertensiothuria leucospilota</name>
    <dbReference type="NCBI Taxonomy" id="206669"/>
    <lineage>
        <taxon>Eukaryota</taxon>
        <taxon>Metazoa</taxon>
        <taxon>Echinodermata</taxon>
        <taxon>Eleutherozoa</taxon>
        <taxon>Echinozoa</taxon>
        <taxon>Holothuroidea</taxon>
        <taxon>Aspidochirotacea</taxon>
        <taxon>Aspidochirotida</taxon>
        <taxon>Holothuriidae</taxon>
        <taxon>Holothuria</taxon>
    </lineage>
</organism>
<evidence type="ECO:0000313" key="8">
    <source>
        <dbReference type="EMBL" id="KAJ8021852.1"/>
    </source>
</evidence>
<feature type="transmembrane region" description="Helical" evidence="6">
    <location>
        <begin position="519"/>
        <end position="540"/>
    </location>
</feature>
<evidence type="ECO:0000259" key="7">
    <source>
        <dbReference type="Pfam" id="PF13906"/>
    </source>
</evidence>
<feature type="transmembrane region" description="Helical" evidence="6">
    <location>
        <begin position="457"/>
        <end position="478"/>
    </location>
</feature>
<dbReference type="GO" id="GO:0015189">
    <property type="term" value="F:L-lysine transmembrane transporter activity"/>
    <property type="evidence" value="ECO:0007669"/>
    <property type="project" value="TreeGrafter"/>
</dbReference>
<reference evidence="8" key="1">
    <citation type="submission" date="2021-10" db="EMBL/GenBank/DDBJ databases">
        <title>Tropical sea cucumber genome reveals ecological adaptation and Cuvierian tubules defense mechanism.</title>
        <authorList>
            <person name="Chen T."/>
        </authorList>
    </citation>
    <scope>NUCLEOTIDE SEQUENCE</scope>
    <source>
        <strain evidence="8">Nanhai2018</strain>
        <tissue evidence="8">Muscle</tissue>
    </source>
</reference>
<keyword evidence="2 6" id="KW-0812">Transmembrane</keyword>
<evidence type="ECO:0000256" key="3">
    <source>
        <dbReference type="ARBA" id="ARBA00022989"/>
    </source>
</evidence>
<feature type="transmembrane region" description="Helical" evidence="6">
    <location>
        <begin position="357"/>
        <end position="378"/>
    </location>
</feature>
<dbReference type="PIRSF" id="PIRSF006060">
    <property type="entry name" value="AA_transporter"/>
    <property type="match status" value="1"/>
</dbReference>
<evidence type="ECO:0000256" key="4">
    <source>
        <dbReference type="ARBA" id="ARBA00023136"/>
    </source>
</evidence>
<proteinExistence type="predicted"/>
<feature type="transmembrane region" description="Helical" evidence="6">
    <location>
        <begin position="187"/>
        <end position="209"/>
    </location>
</feature>
<evidence type="ECO:0000256" key="1">
    <source>
        <dbReference type="ARBA" id="ARBA00004141"/>
    </source>
</evidence>
<evidence type="ECO:0000256" key="5">
    <source>
        <dbReference type="SAM" id="MobiDB-lite"/>
    </source>
</evidence>
<dbReference type="GO" id="GO:0005886">
    <property type="term" value="C:plasma membrane"/>
    <property type="evidence" value="ECO:0007669"/>
    <property type="project" value="TreeGrafter"/>
</dbReference>
<feature type="transmembrane region" description="Helical" evidence="6">
    <location>
        <begin position="263"/>
        <end position="290"/>
    </location>
</feature>
<feature type="domain" description="Cationic amino acid transporter C-terminal" evidence="7">
    <location>
        <begin position="519"/>
        <end position="569"/>
    </location>
</feature>
<evidence type="ECO:0000256" key="2">
    <source>
        <dbReference type="ARBA" id="ARBA00022692"/>
    </source>
</evidence>
<keyword evidence="9" id="KW-1185">Reference proteome</keyword>
<feature type="transmembrane region" description="Helical" evidence="6">
    <location>
        <begin position="384"/>
        <end position="403"/>
    </location>
</feature>
<feature type="transmembrane region" description="Helical" evidence="6">
    <location>
        <begin position="63"/>
        <end position="82"/>
    </location>
</feature>
<evidence type="ECO:0000313" key="9">
    <source>
        <dbReference type="Proteomes" id="UP001152320"/>
    </source>
</evidence>
<dbReference type="Pfam" id="PF13906">
    <property type="entry name" value="AA_permease_C"/>
    <property type="match status" value="1"/>
</dbReference>
<comment type="caution">
    <text evidence="8">The sequence shown here is derived from an EMBL/GenBank/DDBJ whole genome shotgun (WGS) entry which is preliminary data.</text>
</comment>
<gene>
    <name evidence="8" type="ORF">HOLleu_39165</name>
</gene>
<dbReference type="FunFam" id="1.20.1740.10:FF:000010">
    <property type="entry name" value="probable cationic amino acid transporter"/>
    <property type="match status" value="1"/>
</dbReference>
<dbReference type="OrthoDB" id="3900342at2759"/>
<dbReference type="GO" id="GO:0000064">
    <property type="term" value="F:L-ornithine transmembrane transporter activity"/>
    <property type="evidence" value="ECO:0007669"/>
    <property type="project" value="TreeGrafter"/>
</dbReference>
<feature type="transmembrane region" description="Helical" evidence="6">
    <location>
        <begin position="310"/>
        <end position="336"/>
    </location>
</feature>
<dbReference type="GO" id="GO:0061459">
    <property type="term" value="F:L-arginine transmembrane transporter activity"/>
    <property type="evidence" value="ECO:0007669"/>
    <property type="project" value="TreeGrafter"/>
</dbReference>
<name>A0A9Q0YKG8_HOLLE</name>
<feature type="region of interest" description="Disordered" evidence="5">
    <location>
        <begin position="577"/>
        <end position="599"/>
    </location>
</feature>
<dbReference type="InterPro" id="IPR002293">
    <property type="entry name" value="AA/rel_permease1"/>
</dbReference>
<feature type="transmembrane region" description="Helical" evidence="6">
    <location>
        <begin position="221"/>
        <end position="242"/>
    </location>
</feature>
<keyword evidence="4 6" id="KW-0472">Membrane</keyword>
<feature type="transmembrane region" description="Helical" evidence="6">
    <location>
        <begin position="163"/>
        <end position="180"/>
    </location>
</feature>
<feature type="transmembrane region" description="Helical" evidence="6">
    <location>
        <begin position="484"/>
        <end position="507"/>
    </location>
</feature>
<feature type="transmembrane region" description="Helical" evidence="6">
    <location>
        <begin position="34"/>
        <end position="51"/>
    </location>
</feature>
<accession>A0A9Q0YKG8</accession>
<evidence type="ECO:0000256" key="6">
    <source>
        <dbReference type="SAM" id="Phobius"/>
    </source>
</evidence>